<dbReference type="AlphaFoldDB" id="A0A6P5XEE0"/>
<evidence type="ECO:0000313" key="12">
    <source>
        <dbReference type="RefSeq" id="XP_022726633.1"/>
    </source>
</evidence>
<feature type="region of interest" description="Disordered" evidence="8">
    <location>
        <begin position="1"/>
        <end position="26"/>
    </location>
</feature>
<keyword evidence="7" id="KW-0539">Nucleus</keyword>
<feature type="domain" description="Myb-like" evidence="9">
    <location>
        <begin position="27"/>
        <end position="79"/>
    </location>
</feature>
<evidence type="ECO:0000256" key="4">
    <source>
        <dbReference type="ARBA" id="ARBA00023125"/>
    </source>
</evidence>
<evidence type="ECO:0000256" key="3">
    <source>
        <dbReference type="ARBA" id="ARBA00023015"/>
    </source>
</evidence>
<dbReference type="Pfam" id="PF00249">
    <property type="entry name" value="Myb_DNA-binding"/>
    <property type="match status" value="2"/>
</dbReference>
<protein>
    <submittedName>
        <fullName evidence="12">Transcription factor MYB101-like</fullName>
    </submittedName>
</protein>
<feature type="domain" description="HTH myb-type" evidence="10">
    <location>
        <begin position="27"/>
        <end position="79"/>
    </location>
</feature>
<dbReference type="Gene3D" id="1.10.10.60">
    <property type="entry name" value="Homeodomain-like"/>
    <property type="match status" value="2"/>
</dbReference>
<dbReference type="CDD" id="cd00167">
    <property type="entry name" value="SANT"/>
    <property type="match status" value="2"/>
</dbReference>
<keyword evidence="11" id="KW-1185">Reference proteome</keyword>
<keyword evidence="5" id="KW-0010">Activator</keyword>
<dbReference type="GO" id="GO:0009653">
    <property type="term" value="P:anatomical structure morphogenesis"/>
    <property type="evidence" value="ECO:0007669"/>
    <property type="project" value="UniProtKB-ARBA"/>
</dbReference>
<keyword evidence="2" id="KW-0677">Repeat</keyword>
<dbReference type="InterPro" id="IPR009057">
    <property type="entry name" value="Homeodomain-like_sf"/>
</dbReference>
<dbReference type="GO" id="GO:0003677">
    <property type="term" value="F:DNA binding"/>
    <property type="evidence" value="ECO:0007669"/>
    <property type="project" value="UniProtKB-KW"/>
</dbReference>
<dbReference type="InterPro" id="IPR017930">
    <property type="entry name" value="Myb_dom"/>
</dbReference>
<dbReference type="PROSITE" id="PS50090">
    <property type="entry name" value="MYB_LIKE"/>
    <property type="match status" value="2"/>
</dbReference>
<sequence>MVLPGLGQTPISMKSNGAGVGSHRMSTHGFKKGPWTTAEDAILMEYVKKHGEGNWNAVQKNSGLMRCGKSCRLRWANHLRPNLKKGFFSPEEEKIIIELHAKLGNKWARMAAQLPGRTDNEIKNYWNTRMKRHQRAGLPIYPHQVRDEVAGLVLQQQQEEQQIQQYEGRKRSSSSSLSSNFLYSSQGKNEHDYISYFSLLDSMISSSARQNKAIPSFYSNLCTSSSNNGGLVPPLSHSFPFVSSSSNLYNQNITSQLPAPSFHFNSGTFEQTLSFSSLLMGAQTEPIDFVPGLKAELPSSQTPQQPTSTPSPTSLYPSIGSACVVAVSSNTNNYCEPKGSSGLLDALLVESSSLSRNERQECEEFPQVIDKGEDVMDSVNVEEEGEDDDNKCAVEKQWDHFSSSQPSKGVKSSDESIERMNSMDEDLLSLLNNFPSSTPLPEWYTKTTRMSNGSSSGGMRDGNMVLYAGQNVSPAPAATANLNRALGSCCWKNMPGIC</sequence>
<dbReference type="PROSITE" id="PS51294">
    <property type="entry name" value="HTH_MYB"/>
    <property type="match status" value="2"/>
</dbReference>
<dbReference type="GO" id="GO:0045893">
    <property type="term" value="P:positive regulation of DNA-templated transcription"/>
    <property type="evidence" value="ECO:0007669"/>
    <property type="project" value="UniProtKB-ARBA"/>
</dbReference>
<evidence type="ECO:0000256" key="2">
    <source>
        <dbReference type="ARBA" id="ARBA00022737"/>
    </source>
</evidence>
<dbReference type="KEGG" id="dzi:111282694"/>
<evidence type="ECO:0000259" key="10">
    <source>
        <dbReference type="PROSITE" id="PS51294"/>
    </source>
</evidence>
<dbReference type="GO" id="GO:0040008">
    <property type="term" value="P:regulation of growth"/>
    <property type="evidence" value="ECO:0007669"/>
    <property type="project" value="UniProtKB-ARBA"/>
</dbReference>
<dbReference type="PANTHER" id="PTHR47995">
    <property type="entry name" value="TRANSCRIPTION FACTOR MYB33-RELATED"/>
    <property type="match status" value="1"/>
</dbReference>
<organism evidence="11 12">
    <name type="scientific">Durio zibethinus</name>
    <name type="common">Durian</name>
    <dbReference type="NCBI Taxonomy" id="66656"/>
    <lineage>
        <taxon>Eukaryota</taxon>
        <taxon>Viridiplantae</taxon>
        <taxon>Streptophyta</taxon>
        <taxon>Embryophyta</taxon>
        <taxon>Tracheophyta</taxon>
        <taxon>Spermatophyta</taxon>
        <taxon>Magnoliopsida</taxon>
        <taxon>eudicotyledons</taxon>
        <taxon>Gunneridae</taxon>
        <taxon>Pentapetalae</taxon>
        <taxon>rosids</taxon>
        <taxon>malvids</taxon>
        <taxon>Malvales</taxon>
        <taxon>Malvaceae</taxon>
        <taxon>Helicteroideae</taxon>
        <taxon>Durio</taxon>
    </lineage>
</organism>
<dbReference type="FunFam" id="1.10.10.60:FF:000001">
    <property type="entry name" value="MYB-related transcription factor"/>
    <property type="match status" value="1"/>
</dbReference>
<evidence type="ECO:0000256" key="6">
    <source>
        <dbReference type="ARBA" id="ARBA00023163"/>
    </source>
</evidence>
<evidence type="ECO:0000256" key="5">
    <source>
        <dbReference type="ARBA" id="ARBA00023159"/>
    </source>
</evidence>
<keyword evidence="4" id="KW-0238">DNA-binding</keyword>
<feature type="compositionally biased region" description="Low complexity" evidence="8">
    <location>
        <begin position="298"/>
        <end position="314"/>
    </location>
</feature>
<dbReference type="GO" id="GO:0005634">
    <property type="term" value="C:nucleus"/>
    <property type="evidence" value="ECO:0007669"/>
    <property type="project" value="UniProtKB-SubCell"/>
</dbReference>
<evidence type="ECO:0000313" key="11">
    <source>
        <dbReference type="Proteomes" id="UP000515121"/>
    </source>
</evidence>
<dbReference type="GO" id="GO:0048235">
    <property type="term" value="P:pollen sperm cell differentiation"/>
    <property type="evidence" value="ECO:0007669"/>
    <property type="project" value="UniProtKB-ARBA"/>
</dbReference>
<feature type="domain" description="Myb-like" evidence="9">
    <location>
        <begin position="80"/>
        <end position="130"/>
    </location>
</feature>
<evidence type="ECO:0000256" key="8">
    <source>
        <dbReference type="SAM" id="MobiDB-lite"/>
    </source>
</evidence>
<dbReference type="Proteomes" id="UP000515121">
    <property type="component" value="Unplaced"/>
</dbReference>
<feature type="domain" description="HTH myb-type" evidence="10">
    <location>
        <begin position="80"/>
        <end position="134"/>
    </location>
</feature>
<accession>A0A6P5XEE0</accession>
<evidence type="ECO:0000259" key="9">
    <source>
        <dbReference type="PROSITE" id="PS50090"/>
    </source>
</evidence>
<keyword evidence="3" id="KW-0805">Transcription regulation</keyword>
<dbReference type="GeneID" id="111282694"/>
<comment type="subcellular location">
    <subcellularLocation>
        <location evidence="1">Nucleus</location>
    </subcellularLocation>
</comment>
<dbReference type="OrthoDB" id="2143914at2759"/>
<dbReference type="InterPro" id="IPR001005">
    <property type="entry name" value="SANT/Myb"/>
</dbReference>
<dbReference type="RefSeq" id="XP_022726633.1">
    <property type="nucleotide sequence ID" value="XM_022870898.1"/>
</dbReference>
<keyword evidence="6" id="KW-0804">Transcription</keyword>
<proteinExistence type="predicted"/>
<dbReference type="SUPFAM" id="SSF46689">
    <property type="entry name" value="Homeodomain-like"/>
    <property type="match status" value="1"/>
</dbReference>
<gene>
    <name evidence="12" type="primary">LOC111282694</name>
</gene>
<reference evidence="12" key="1">
    <citation type="submission" date="2025-08" db="UniProtKB">
        <authorList>
            <consortium name="RefSeq"/>
        </authorList>
    </citation>
    <scope>IDENTIFICATION</scope>
    <source>
        <tissue evidence="12">Fruit stalk</tissue>
    </source>
</reference>
<evidence type="ECO:0000256" key="7">
    <source>
        <dbReference type="ARBA" id="ARBA00023242"/>
    </source>
</evidence>
<dbReference type="SMART" id="SM00717">
    <property type="entry name" value="SANT"/>
    <property type="match status" value="2"/>
</dbReference>
<dbReference type="FunFam" id="1.10.10.60:FF:000119">
    <property type="entry name" value="Transcription factor GAMYB"/>
    <property type="match status" value="1"/>
</dbReference>
<dbReference type="PANTHER" id="PTHR47995:SF18">
    <property type="entry name" value="TRANSCRIPTION FACTOR MYB65"/>
    <property type="match status" value="1"/>
</dbReference>
<evidence type="ECO:0000256" key="1">
    <source>
        <dbReference type="ARBA" id="ARBA00004123"/>
    </source>
</evidence>
<name>A0A6P5XEE0_DURZI</name>
<feature type="region of interest" description="Disordered" evidence="8">
    <location>
        <begin position="294"/>
        <end position="314"/>
    </location>
</feature>